<keyword evidence="14" id="KW-0829">Tyrosine-protein kinase</keyword>
<feature type="domain" description="Polysaccharide chain length determinant N-terminal" evidence="19">
    <location>
        <begin position="34"/>
        <end position="125"/>
    </location>
</feature>
<feature type="domain" description="Tyrosine-protein kinase G-rich" evidence="21">
    <location>
        <begin position="411"/>
        <end position="483"/>
    </location>
</feature>
<dbReference type="Proteomes" id="UP000448199">
    <property type="component" value="Unassembled WGS sequence"/>
</dbReference>
<dbReference type="GO" id="GO:0005524">
    <property type="term" value="F:ATP binding"/>
    <property type="evidence" value="ECO:0007669"/>
    <property type="project" value="UniProtKB-KW"/>
</dbReference>
<evidence type="ECO:0000256" key="5">
    <source>
        <dbReference type="ARBA" id="ARBA00022475"/>
    </source>
</evidence>
<keyword evidence="6" id="KW-0997">Cell inner membrane</keyword>
<dbReference type="AlphaFoldDB" id="A0A844XTN9"/>
<dbReference type="RefSeq" id="WP_160727916.1">
    <property type="nucleotide sequence ID" value="NZ_WTYC01000004.1"/>
</dbReference>
<evidence type="ECO:0000313" key="23">
    <source>
        <dbReference type="Proteomes" id="UP000448199"/>
    </source>
</evidence>
<evidence type="ECO:0000259" key="19">
    <source>
        <dbReference type="Pfam" id="PF02706"/>
    </source>
</evidence>
<gene>
    <name evidence="22" type="ORF">GRI69_08820</name>
</gene>
<evidence type="ECO:0000256" key="13">
    <source>
        <dbReference type="ARBA" id="ARBA00023136"/>
    </source>
</evidence>
<sequence length="744" mass="81301">MATGYPLGGSSDAKSEMRREYPSERPVDDDVFFDIDLRRVGAAIRRNLLGIIAILVVALGAGVLVTLLMRPQFVATSQVLIEQSADTIIEGADTQSVVPMQETERFLQTQVDVIESRSLAERVVESENLADREDFYAAQGQELPQLDSLEGSGYSGPEGLARLRRDMAIQMVLDSLNVTLPIDSRLVSIHFQSGDPVIAAEMSNSIARNFIESNLARKFDSSAYAREFLAQQLEDSRNKLEQSEKDLNAFSRAAGLIRVTGQGQNADQETTLSVTNQTLEQINTAAAQATAERITAENIWQSIANQPIESVPQVLQNSAYSQLVRERAVAEAKLAEERARHLDAHPNVQALQAQVDEINTQIQQVGRAIKNSVRLAYEATRNRENEIQDQVGQIRDTALDEQDRGVQYNILKRVAETDRALYNTLLTRFNELNATAGSTSNNISMVDVAQVPRDPSSPNLIINMIIALMGGMLVAAGFVFLREQFDDVLRTPDDVERKIGIPLLGLIPMIQGANPSEDLEDPKSPVSEAYQSLVTNLRYSTGAGIPRTLAVTSAQAGEGKTTSAGKLALEFAELGRKTLLIDSDLRRPTLHRKLTNPKQEGFTAVLAGEKGIDEVLVASDHPNLTYMTALPMPPDPAALLGSTKFDELIANLLERFESVVFDAPPMLGLSDAPTIAAHTDAVLIVIDAESGNRGAVKTALGRLGMVKANVIGAVLTKFNPRNVSGEYSYYGNDYYAYETTDEDR</sequence>
<evidence type="ECO:0000259" key="20">
    <source>
        <dbReference type="Pfam" id="PF13614"/>
    </source>
</evidence>
<dbReference type="SUPFAM" id="SSF52540">
    <property type="entry name" value="P-loop containing nucleoside triphosphate hydrolases"/>
    <property type="match status" value="1"/>
</dbReference>
<protein>
    <recommendedName>
        <fullName evidence="4">non-specific protein-tyrosine kinase</fullName>
        <ecNumber evidence="4">2.7.10.2</ecNumber>
    </recommendedName>
</protein>
<dbReference type="GO" id="GO:0005886">
    <property type="term" value="C:plasma membrane"/>
    <property type="evidence" value="ECO:0007669"/>
    <property type="project" value="UniProtKB-SubCell"/>
</dbReference>
<keyword evidence="9" id="KW-0547">Nucleotide-binding</keyword>
<dbReference type="PANTHER" id="PTHR32309:SF13">
    <property type="entry name" value="FERRIC ENTEROBACTIN TRANSPORT PROTEIN FEPE"/>
    <property type="match status" value="1"/>
</dbReference>
<dbReference type="EC" id="2.7.10.2" evidence="4"/>
<dbReference type="InterPro" id="IPR032807">
    <property type="entry name" value="GNVR"/>
</dbReference>
<dbReference type="InterPro" id="IPR027417">
    <property type="entry name" value="P-loop_NTPase"/>
</dbReference>
<evidence type="ECO:0000256" key="6">
    <source>
        <dbReference type="ARBA" id="ARBA00022519"/>
    </source>
</evidence>
<dbReference type="EMBL" id="WTYC01000004">
    <property type="protein sequence ID" value="MXO48358.1"/>
    <property type="molecule type" value="Genomic_DNA"/>
</dbReference>
<evidence type="ECO:0000256" key="3">
    <source>
        <dbReference type="ARBA" id="ARBA00008883"/>
    </source>
</evidence>
<evidence type="ECO:0000256" key="15">
    <source>
        <dbReference type="ARBA" id="ARBA00051245"/>
    </source>
</evidence>
<keyword evidence="23" id="KW-1185">Reference proteome</keyword>
<evidence type="ECO:0000259" key="21">
    <source>
        <dbReference type="Pfam" id="PF13807"/>
    </source>
</evidence>
<keyword evidence="11" id="KW-0067">ATP-binding</keyword>
<feature type="transmembrane region" description="Helical" evidence="18">
    <location>
        <begin position="460"/>
        <end position="481"/>
    </location>
</feature>
<evidence type="ECO:0000256" key="18">
    <source>
        <dbReference type="SAM" id="Phobius"/>
    </source>
</evidence>
<keyword evidence="16" id="KW-0175">Coiled coil</keyword>
<comment type="similarity">
    <text evidence="3">Belongs to the etk/wzc family.</text>
</comment>
<dbReference type="InterPro" id="IPR005702">
    <property type="entry name" value="Wzc-like_C"/>
</dbReference>
<evidence type="ECO:0000256" key="12">
    <source>
        <dbReference type="ARBA" id="ARBA00022989"/>
    </source>
</evidence>
<dbReference type="GO" id="GO:0004715">
    <property type="term" value="F:non-membrane spanning protein tyrosine kinase activity"/>
    <property type="evidence" value="ECO:0007669"/>
    <property type="project" value="UniProtKB-EC"/>
</dbReference>
<accession>A0A844XTN9</accession>
<proteinExistence type="inferred from homology"/>
<feature type="compositionally biased region" description="Basic and acidic residues" evidence="17">
    <location>
        <begin position="13"/>
        <end position="22"/>
    </location>
</feature>
<dbReference type="CDD" id="cd05387">
    <property type="entry name" value="BY-kinase"/>
    <property type="match status" value="1"/>
</dbReference>
<feature type="domain" description="AAA" evidence="20">
    <location>
        <begin position="547"/>
        <end position="690"/>
    </location>
</feature>
<dbReference type="NCBIfam" id="TIGR01007">
    <property type="entry name" value="eps_fam"/>
    <property type="match status" value="1"/>
</dbReference>
<organism evidence="22 23">
    <name type="scientific">Qipengyuania vulgaris</name>
    <dbReference type="NCBI Taxonomy" id="291985"/>
    <lineage>
        <taxon>Bacteria</taxon>
        <taxon>Pseudomonadati</taxon>
        <taxon>Pseudomonadota</taxon>
        <taxon>Alphaproteobacteria</taxon>
        <taxon>Sphingomonadales</taxon>
        <taxon>Erythrobacteraceae</taxon>
        <taxon>Qipengyuania</taxon>
    </lineage>
</organism>
<evidence type="ECO:0000256" key="17">
    <source>
        <dbReference type="SAM" id="MobiDB-lite"/>
    </source>
</evidence>
<reference evidence="22 23" key="1">
    <citation type="submission" date="2019-12" db="EMBL/GenBank/DDBJ databases">
        <title>Genomic-based taxomic classification of the family Erythrobacteraceae.</title>
        <authorList>
            <person name="Xu L."/>
        </authorList>
    </citation>
    <scope>NUCLEOTIDE SEQUENCE [LARGE SCALE GENOMIC DNA]</scope>
    <source>
        <strain evidence="22 23">DSM 17792</strain>
    </source>
</reference>
<evidence type="ECO:0000256" key="14">
    <source>
        <dbReference type="ARBA" id="ARBA00023137"/>
    </source>
</evidence>
<comment type="similarity">
    <text evidence="2">Belongs to the CpsD/CapB family.</text>
</comment>
<evidence type="ECO:0000256" key="9">
    <source>
        <dbReference type="ARBA" id="ARBA00022741"/>
    </source>
</evidence>
<keyword evidence="7 22" id="KW-0808">Transferase</keyword>
<name>A0A844XTN9_9SPHN</name>
<dbReference type="PANTHER" id="PTHR32309">
    <property type="entry name" value="TYROSINE-PROTEIN KINASE"/>
    <property type="match status" value="1"/>
</dbReference>
<dbReference type="Pfam" id="PF13614">
    <property type="entry name" value="AAA_31"/>
    <property type="match status" value="1"/>
</dbReference>
<feature type="coiled-coil region" evidence="16">
    <location>
        <begin position="320"/>
        <end position="368"/>
    </location>
</feature>
<dbReference type="InterPro" id="IPR025669">
    <property type="entry name" value="AAA_dom"/>
</dbReference>
<evidence type="ECO:0000256" key="4">
    <source>
        <dbReference type="ARBA" id="ARBA00011903"/>
    </source>
</evidence>
<comment type="catalytic activity">
    <reaction evidence="15">
        <text>L-tyrosyl-[protein] + ATP = O-phospho-L-tyrosyl-[protein] + ADP + H(+)</text>
        <dbReference type="Rhea" id="RHEA:10596"/>
        <dbReference type="Rhea" id="RHEA-COMP:10136"/>
        <dbReference type="Rhea" id="RHEA-COMP:20101"/>
        <dbReference type="ChEBI" id="CHEBI:15378"/>
        <dbReference type="ChEBI" id="CHEBI:30616"/>
        <dbReference type="ChEBI" id="CHEBI:46858"/>
        <dbReference type="ChEBI" id="CHEBI:61978"/>
        <dbReference type="ChEBI" id="CHEBI:456216"/>
        <dbReference type="EC" id="2.7.10.2"/>
    </reaction>
</comment>
<dbReference type="Gene3D" id="3.40.50.300">
    <property type="entry name" value="P-loop containing nucleotide triphosphate hydrolases"/>
    <property type="match status" value="1"/>
</dbReference>
<evidence type="ECO:0000256" key="2">
    <source>
        <dbReference type="ARBA" id="ARBA00007316"/>
    </source>
</evidence>
<dbReference type="InterPro" id="IPR050445">
    <property type="entry name" value="Bact_polysacc_biosynth/exp"/>
</dbReference>
<evidence type="ECO:0000256" key="10">
    <source>
        <dbReference type="ARBA" id="ARBA00022777"/>
    </source>
</evidence>
<keyword evidence="10 22" id="KW-0418">Kinase</keyword>
<feature type="region of interest" description="Disordered" evidence="17">
    <location>
        <begin position="1"/>
        <end position="22"/>
    </location>
</feature>
<feature type="coiled-coil region" evidence="16">
    <location>
        <begin position="226"/>
        <end position="253"/>
    </location>
</feature>
<comment type="caution">
    <text evidence="22">The sequence shown here is derived from an EMBL/GenBank/DDBJ whole genome shotgun (WGS) entry which is preliminary data.</text>
</comment>
<comment type="subcellular location">
    <subcellularLocation>
        <location evidence="1">Cell inner membrane</location>
        <topology evidence="1">Multi-pass membrane protein</topology>
    </subcellularLocation>
</comment>
<keyword evidence="5" id="KW-1003">Cell membrane</keyword>
<evidence type="ECO:0000256" key="11">
    <source>
        <dbReference type="ARBA" id="ARBA00022840"/>
    </source>
</evidence>
<evidence type="ECO:0000256" key="8">
    <source>
        <dbReference type="ARBA" id="ARBA00022692"/>
    </source>
</evidence>
<keyword evidence="8 18" id="KW-0812">Transmembrane</keyword>
<evidence type="ECO:0000256" key="1">
    <source>
        <dbReference type="ARBA" id="ARBA00004429"/>
    </source>
</evidence>
<feature type="transmembrane region" description="Helical" evidence="18">
    <location>
        <begin position="48"/>
        <end position="69"/>
    </location>
</feature>
<dbReference type="OrthoDB" id="230260at2"/>
<evidence type="ECO:0000256" key="7">
    <source>
        <dbReference type="ARBA" id="ARBA00022679"/>
    </source>
</evidence>
<keyword evidence="13 18" id="KW-0472">Membrane</keyword>
<dbReference type="InterPro" id="IPR003856">
    <property type="entry name" value="LPS_length_determ_N"/>
</dbReference>
<dbReference type="Pfam" id="PF02706">
    <property type="entry name" value="Wzz"/>
    <property type="match status" value="1"/>
</dbReference>
<evidence type="ECO:0000256" key="16">
    <source>
        <dbReference type="SAM" id="Coils"/>
    </source>
</evidence>
<dbReference type="Pfam" id="PF13807">
    <property type="entry name" value="GNVR"/>
    <property type="match status" value="1"/>
</dbReference>
<keyword evidence="12 18" id="KW-1133">Transmembrane helix</keyword>
<evidence type="ECO:0000313" key="22">
    <source>
        <dbReference type="EMBL" id="MXO48358.1"/>
    </source>
</evidence>